<gene>
    <name evidence="1" type="ORF">LV82_01150</name>
</gene>
<sequence length="214" mass="22987">MNFGQGAIADRPSWRVTLAIAIAVVACATGPIGSPAHGRGLKDVPAHLSTIKPIPAPPGFGGICTKYPWACAADRHKTGLTPEEVQLVKAVNREVNRRVPMVEDRVQYGTDELWTLPGSRGGDCEDLVLLKKQILISRGIPAGNLLIAAVLDRSGRSHAVLVARAGHADLVLDTLTDRVLPWHRTGYSFLKMQSPRAPSRWGAVLAGGIFNPRQ</sequence>
<reference evidence="1 2" key="1">
    <citation type="submission" date="2018-01" db="EMBL/GenBank/DDBJ databases">
        <title>Genomic Encyclopedia of Archaeal and Bacterial Type Strains, Phase II (KMG-II): from individual species to whole genera.</title>
        <authorList>
            <person name="Goeker M."/>
        </authorList>
    </citation>
    <scope>NUCLEOTIDE SEQUENCE [LARGE SCALE GENOMIC DNA]</scope>
    <source>
        <strain evidence="1 2">DSM 12048</strain>
    </source>
</reference>
<dbReference type="Proteomes" id="UP000239736">
    <property type="component" value="Unassembled WGS sequence"/>
</dbReference>
<dbReference type="PANTHER" id="PTHR39327:SF1">
    <property type="entry name" value="BLR5470 PROTEIN"/>
    <property type="match status" value="1"/>
</dbReference>
<dbReference type="InterPro" id="IPR010319">
    <property type="entry name" value="Transglutaminase-like_Cys_pept"/>
</dbReference>
<accession>A0A2S5JIB4</accession>
<dbReference type="EMBL" id="PRDS01000003">
    <property type="protein sequence ID" value="PPB81111.1"/>
    <property type="molecule type" value="Genomic_DNA"/>
</dbReference>
<dbReference type="AlphaFoldDB" id="A0A2S5JIB4"/>
<keyword evidence="2" id="KW-1185">Reference proteome</keyword>
<evidence type="ECO:0000313" key="2">
    <source>
        <dbReference type="Proteomes" id="UP000239736"/>
    </source>
</evidence>
<dbReference type="Gene3D" id="3.10.620.30">
    <property type="match status" value="1"/>
</dbReference>
<name>A0A2S5JIB4_9RHOB</name>
<dbReference type="PANTHER" id="PTHR39327">
    <property type="match status" value="1"/>
</dbReference>
<organism evidence="1 2">
    <name type="scientific">Albidovulum inexpectatum</name>
    <dbReference type="NCBI Taxonomy" id="196587"/>
    <lineage>
        <taxon>Bacteria</taxon>
        <taxon>Pseudomonadati</taxon>
        <taxon>Pseudomonadota</taxon>
        <taxon>Alphaproteobacteria</taxon>
        <taxon>Rhodobacterales</taxon>
        <taxon>Paracoccaceae</taxon>
        <taxon>Albidovulum</taxon>
    </lineage>
</organism>
<dbReference type="RefSeq" id="WP_245873083.1">
    <property type="nucleotide sequence ID" value="NZ_PRDS01000003.1"/>
</dbReference>
<protein>
    <submittedName>
        <fullName evidence="1">Putative transglutaminase-like cysteine proteinase</fullName>
    </submittedName>
</protein>
<dbReference type="Pfam" id="PF06035">
    <property type="entry name" value="Peptidase_C93"/>
    <property type="match status" value="1"/>
</dbReference>
<evidence type="ECO:0000313" key="1">
    <source>
        <dbReference type="EMBL" id="PPB81111.1"/>
    </source>
</evidence>
<comment type="caution">
    <text evidence="1">The sequence shown here is derived from an EMBL/GenBank/DDBJ whole genome shotgun (WGS) entry which is preliminary data.</text>
</comment>
<proteinExistence type="predicted"/>